<dbReference type="PRINTS" id="PR01210">
    <property type="entry name" value="GGTRANSPTASE"/>
</dbReference>
<dbReference type="InterPro" id="IPR043138">
    <property type="entry name" value="GGT_lsub"/>
</dbReference>
<dbReference type="FunFam" id="3.60.20.40:FF:000001">
    <property type="entry name" value="Gamma-glutamyltranspeptidase 1"/>
    <property type="match status" value="1"/>
</dbReference>
<dbReference type="PANTHER" id="PTHR11686">
    <property type="entry name" value="GAMMA GLUTAMYL TRANSPEPTIDASE"/>
    <property type="match status" value="1"/>
</dbReference>
<sequence>MPPTTARPSKRKHADGEREAKADSSGSGKKKSKEERRAEKRAKLEAIVLETESPVRRKDKTKEKSLAIPPNTSRAEFKLVRARTCVSLPPRFVGNARRGVEEILDNLVMRYVPSLRGVLLSHRDHTFKQNVALLYAEGPYPVSEVEFDAGVWAPEIGMRITGRISLHATDHIGLLVHRTFNASIDRAHIPGDGEWEYIHGPVPNDPEINSEEQGDEEVGRWINSQTGETLGGETGLVEFTVIGYTIANQMLSLHGSLQPDPFAPEHNAARQAVAQPGTIHVEGDTVMEEVLAGTRSDEEVEADEEELAAPRGSKRKVVDASPVAPEAPTEVTQKKKKRQKNGIVKGQVGVGVAETAAAEQEGKKKRKRKRDNVDAPAVSYAAVVARGKSTSPSRDPDSPTRPAESVKGKARENKVTFADNSHPNERTALLRQQSSSSGERNGYETDEDRDGDDEDTEEAEQGIIARARRALRLGRDQQRDALPLYAEDGRTQRPIPLRGALGALLGLILVAALVASAMLVRSGNHNTGPSPRPPTPAYPTPTGGSGTSGPRNPAYLIEAKRGAVASEAEVCSKIGVDILKDGGNAVDAAIASNICVGTVNPFSAGIGGGGFMIIRIPPKSPSGRSFVHTIDFRETAPTLSNATMFSKSPLLSKFGGLSIAVPGEVRGLHAAHSQFGRLPWARLFEPSIRLASEGWEVPAELAKRIKVYGQGWMEQDPDWSPIFAPQGKLLTRGQWIRRKNFSYTLNSIAIEGPDAFYTGTIASSLVSKIQATGGIMSLNDLASYQVVQRAALETTYQGRRVYATHPPSSGPILLHILNTLERFGPGPNIHDRVTMKNEGGCNTVLIVLEVGSAARTRLGDPAFGDNHELMAEIPTKKFGDEVSARITDDTTHPPEYYHPIYDVQIDHGTTHTSAVDADGVAIALTSSVNLVWGSRVMDPATGVILNNVMDDFSMPGTPNAFGLQPSPWNYPEGGKRQVSSMAPAIIEHASGKFYLALGGSGGARIFGAIAQAILNLDRGMNVSGAVEAPRVHHQLLPTVVTIESEFGNRELEGLEQRGHNVSVFDINLGVAEIQAVVSDEVGNIFAASDSRKHGVAAGW</sequence>
<keyword evidence="14" id="KW-1185">Reference proteome</keyword>
<feature type="binding site" evidence="9">
    <location>
        <begin position="927"/>
        <end position="929"/>
    </location>
    <ligand>
        <name>L-glutamate</name>
        <dbReference type="ChEBI" id="CHEBI:29985"/>
    </ligand>
</feature>
<comment type="caution">
    <text evidence="13">The sequence shown here is derived from an EMBL/GenBank/DDBJ whole genome shotgun (WGS) entry which is preliminary data.</text>
</comment>
<feature type="binding site" evidence="9">
    <location>
        <begin position="979"/>
        <end position="980"/>
    </location>
    <ligand>
        <name>L-glutamate</name>
        <dbReference type="ChEBI" id="CHEBI:29985"/>
    </ligand>
</feature>
<reference evidence="13 14" key="1">
    <citation type="journal article" date="2019" name="Fungal Biol. Biotechnol.">
        <title>Draft genome sequence of fastidious pathogen Ceratobasidium theobromae, which causes vascular-streak dieback in Theobroma cacao.</title>
        <authorList>
            <person name="Ali S.S."/>
            <person name="Asman A."/>
            <person name="Shao J."/>
            <person name="Firmansyah A.P."/>
            <person name="Susilo A.W."/>
            <person name="Rosmana A."/>
            <person name="McMahon P."/>
            <person name="Junaid M."/>
            <person name="Guest D."/>
            <person name="Kheng T.Y."/>
            <person name="Meinhardt L.W."/>
            <person name="Bailey B.A."/>
        </authorList>
    </citation>
    <scope>NUCLEOTIDE SEQUENCE [LARGE SCALE GENOMIC DNA]</scope>
    <source>
        <strain evidence="13 14">CT2</strain>
    </source>
</reference>
<gene>
    <name evidence="13" type="ORF">CTheo_513</name>
</gene>
<comment type="pathway">
    <text evidence="3 10">Sulfur metabolism; glutathione metabolism.</text>
</comment>
<feature type="compositionally biased region" description="Polar residues" evidence="11">
    <location>
        <begin position="430"/>
        <end position="439"/>
    </location>
</feature>
<dbReference type="InterPro" id="IPR041178">
    <property type="entry name" value="RPA43_OB"/>
</dbReference>
<evidence type="ECO:0000256" key="2">
    <source>
        <dbReference type="ARBA" id="ARBA00001089"/>
    </source>
</evidence>
<comment type="catalytic activity">
    <reaction evidence="7 10">
        <text>an N-terminal (5-L-glutamyl)-[peptide] + an alpha-amino acid = 5-L-glutamyl amino acid + an N-terminal L-alpha-aminoacyl-[peptide]</text>
        <dbReference type="Rhea" id="RHEA:23904"/>
        <dbReference type="Rhea" id="RHEA-COMP:9780"/>
        <dbReference type="Rhea" id="RHEA-COMP:9795"/>
        <dbReference type="ChEBI" id="CHEBI:77644"/>
        <dbReference type="ChEBI" id="CHEBI:78597"/>
        <dbReference type="ChEBI" id="CHEBI:78599"/>
        <dbReference type="ChEBI" id="CHEBI:78608"/>
        <dbReference type="EC" id="2.3.2.2"/>
    </reaction>
</comment>
<feature type="domain" description="RPA43 OB" evidence="12">
    <location>
        <begin position="154"/>
        <end position="258"/>
    </location>
</feature>
<feature type="region of interest" description="Disordered" evidence="11">
    <location>
        <begin position="524"/>
        <end position="553"/>
    </location>
</feature>
<evidence type="ECO:0000313" key="14">
    <source>
        <dbReference type="Proteomes" id="UP000383932"/>
    </source>
</evidence>
<evidence type="ECO:0000256" key="5">
    <source>
        <dbReference type="ARBA" id="ARBA00022478"/>
    </source>
</evidence>
<feature type="compositionally biased region" description="Basic and acidic residues" evidence="11">
    <location>
        <begin position="394"/>
        <end position="414"/>
    </location>
</feature>
<dbReference type="InterPro" id="IPR029055">
    <property type="entry name" value="Ntn_hydrolases_N"/>
</dbReference>
<dbReference type="Gene3D" id="3.60.20.40">
    <property type="match status" value="1"/>
</dbReference>
<feature type="active site" description="Nucleophile" evidence="8">
    <location>
        <position position="909"/>
    </location>
</feature>
<dbReference type="Proteomes" id="UP000383932">
    <property type="component" value="Unassembled WGS sequence"/>
</dbReference>
<dbReference type="Gene3D" id="1.10.246.130">
    <property type="match status" value="1"/>
</dbReference>
<comment type="similarity">
    <text evidence="4">Belongs to the gamma-glutamyltransferase family.</text>
</comment>
<dbReference type="GO" id="GO:0000428">
    <property type="term" value="C:DNA-directed RNA polymerase complex"/>
    <property type="evidence" value="ECO:0007669"/>
    <property type="project" value="UniProtKB-KW"/>
</dbReference>
<dbReference type="PANTHER" id="PTHR11686:SF9">
    <property type="entry name" value="RE13973P"/>
    <property type="match status" value="1"/>
</dbReference>
<feature type="binding site" evidence="9">
    <location>
        <position position="951"/>
    </location>
    <ligand>
        <name>L-glutamate</name>
        <dbReference type="ChEBI" id="CHEBI:29985"/>
    </ligand>
</feature>
<protein>
    <recommendedName>
        <fullName evidence="10">Glutathione hydrolase</fullName>
        <ecNumber evidence="10">2.3.2.2</ecNumber>
        <ecNumber evidence="10">3.4.19.13</ecNumber>
    </recommendedName>
    <alternativeName>
        <fullName evidence="10">Gamma-glutamyltransferase</fullName>
    </alternativeName>
    <alternativeName>
        <fullName evidence="10">Gamma-glutamyltranspeptidase</fullName>
    </alternativeName>
</protein>
<feature type="binding site" evidence="9">
    <location>
        <position position="1002"/>
    </location>
    <ligand>
        <name>L-glutamate</name>
        <dbReference type="ChEBI" id="CHEBI:29985"/>
    </ligand>
</feature>
<feature type="compositionally biased region" description="Basic and acidic residues" evidence="11">
    <location>
        <begin position="32"/>
        <end position="43"/>
    </location>
</feature>
<keyword evidence="6" id="KW-0804">Transcription</keyword>
<dbReference type="GO" id="GO:0006751">
    <property type="term" value="P:glutathione catabolic process"/>
    <property type="evidence" value="ECO:0007669"/>
    <property type="project" value="UniProtKB-UniRule"/>
</dbReference>
<keyword evidence="5" id="KW-0240">DNA-directed RNA polymerase</keyword>
<dbReference type="GO" id="GO:0000324">
    <property type="term" value="C:fungal-type vacuole"/>
    <property type="evidence" value="ECO:0007669"/>
    <property type="project" value="TreeGrafter"/>
</dbReference>
<keyword evidence="10" id="KW-0012">Acyltransferase</keyword>
<evidence type="ECO:0000313" key="13">
    <source>
        <dbReference type="EMBL" id="KAB5595996.1"/>
    </source>
</evidence>
<feature type="binding site" evidence="9">
    <location>
        <position position="633"/>
    </location>
    <ligand>
        <name>L-glutamate</name>
        <dbReference type="ChEBI" id="CHEBI:29985"/>
    </ligand>
</feature>
<evidence type="ECO:0000256" key="10">
    <source>
        <dbReference type="RuleBase" id="RU368068"/>
    </source>
</evidence>
<keyword evidence="10" id="KW-0378">Hydrolase</keyword>
<evidence type="ECO:0000256" key="11">
    <source>
        <dbReference type="SAM" id="MobiDB-lite"/>
    </source>
</evidence>
<dbReference type="EMBL" id="SSOP01000004">
    <property type="protein sequence ID" value="KAB5595996.1"/>
    <property type="molecule type" value="Genomic_DNA"/>
</dbReference>
<proteinExistence type="inferred from homology"/>
<feature type="compositionally biased region" description="Pro residues" evidence="11">
    <location>
        <begin position="530"/>
        <end position="539"/>
    </location>
</feature>
<dbReference type="GO" id="GO:0005886">
    <property type="term" value="C:plasma membrane"/>
    <property type="evidence" value="ECO:0007669"/>
    <property type="project" value="TreeGrafter"/>
</dbReference>
<feature type="region of interest" description="Disordered" evidence="11">
    <location>
        <begin position="293"/>
        <end position="460"/>
    </location>
</feature>
<dbReference type="NCBIfam" id="TIGR00066">
    <property type="entry name" value="g_glut_trans"/>
    <property type="match status" value="1"/>
</dbReference>
<evidence type="ECO:0000259" key="12">
    <source>
        <dbReference type="Pfam" id="PF17875"/>
    </source>
</evidence>
<evidence type="ECO:0000256" key="6">
    <source>
        <dbReference type="ARBA" id="ARBA00023163"/>
    </source>
</evidence>
<dbReference type="SUPFAM" id="SSF56235">
    <property type="entry name" value="N-terminal nucleophile aminohydrolases (Ntn hydrolases)"/>
    <property type="match status" value="1"/>
</dbReference>
<feature type="compositionally biased region" description="Low complexity" evidence="11">
    <location>
        <begin position="346"/>
        <end position="359"/>
    </location>
</feature>
<comment type="function">
    <text evidence="10">Cleaves the gamma-glutamyl peptide bond of glutathione and glutathione conjugates.</text>
</comment>
<dbReference type="Gene3D" id="3.30.1490.120">
    <property type="entry name" value="RNA polymerase Rpb7-like, N-terminal domain"/>
    <property type="match status" value="1"/>
</dbReference>
<comment type="catalytic activity">
    <reaction evidence="1 10">
        <text>an S-substituted glutathione + H2O = an S-substituted L-cysteinylglycine + L-glutamate</text>
        <dbReference type="Rhea" id="RHEA:59468"/>
        <dbReference type="ChEBI" id="CHEBI:15377"/>
        <dbReference type="ChEBI" id="CHEBI:29985"/>
        <dbReference type="ChEBI" id="CHEBI:90779"/>
        <dbReference type="ChEBI" id="CHEBI:143103"/>
        <dbReference type="EC" id="3.4.19.13"/>
    </reaction>
</comment>
<dbReference type="GO" id="GO:0036374">
    <property type="term" value="F:glutathione hydrolase activity"/>
    <property type="evidence" value="ECO:0007669"/>
    <property type="project" value="UniProtKB-UniRule"/>
</dbReference>
<evidence type="ECO:0000256" key="9">
    <source>
        <dbReference type="PIRSR" id="PIRSR600101-2"/>
    </source>
</evidence>
<accession>A0A5N5QXT3</accession>
<dbReference type="Gene3D" id="2.40.50.1060">
    <property type="match status" value="1"/>
</dbReference>
<feature type="region of interest" description="Disordered" evidence="11">
    <location>
        <begin position="1"/>
        <end position="43"/>
    </location>
</feature>
<dbReference type="InterPro" id="IPR036898">
    <property type="entry name" value="RNA_pol_Rpb7-like_N_sf"/>
</dbReference>
<dbReference type="AlphaFoldDB" id="A0A5N5QXT3"/>
<evidence type="ECO:0000256" key="8">
    <source>
        <dbReference type="PIRSR" id="PIRSR600101-1"/>
    </source>
</evidence>
<name>A0A5N5QXT3_9AGAM</name>
<evidence type="ECO:0000256" key="1">
    <source>
        <dbReference type="ARBA" id="ARBA00001049"/>
    </source>
</evidence>
<keyword evidence="10" id="KW-0808">Transferase</keyword>
<feature type="compositionally biased region" description="Acidic residues" evidence="11">
    <location>
        <begin position="298"/>
        <end position="307"/>
    </location>
</feature>
<dbReference type="Pfam" id="PF17875">
    <property type="entry name" value="RPA43_OB"/>
    <property type="match status" value="1"/>
</dbReference>
<dbReference type="EC" id="3.4.19.13" evidence="10"/>
<dbReference type="OrthoDB" id="1081007at2759"/>
<dbReference type="GO" id="GO:0103068">
    <property type="term" value="F:leukotriene C4 gamma-glutamyl transferase activity"/>
    <property type="evidence" value="ECO:0007669"/>
    <property type="project" value="UniProtKB-EC"/>
</dbReference>
<evidence type="ECO:0000256" key="3">
    <source>
        <dbReference type="ARBA" id="ARBA00005115"/>
    </source>
</evidence>
<dbReference type="Pfam" id="PF01019">
    <property type="entry name" value="G_glu_transpept"/>
    <property type="match status" value="1"/>
</dbReference>
<organism evidence="13 14">
    <name type="scientific">Ceratobasidium theobromae</name>
    <dbReference type="NCBI Taxonomy" id="1582974"/>
    <lineage>
        <taxon>Eukaryota</taxon>
        <taxon>Fungi</taxon>
        <taxon>Dikarya</taxon>
        <taxon>Basidiomycota</taxon>
        <taxon>Agaricomycotina</taxon>
        <taxon>Agaricomycetes</taxon>
        <taxon>Cantharellales</taxon>
        <taxon>Ceratobasidiaceae</taxon>
        <taxon>Ceratobasidium</taxon>
    </lineage>
</organism>
<dbReference type="EC" id="2.3.2.2" evidence="10"/>
<comment type="catalytic activity">
    <reaction evidence="2 10">
        <text>glutathione + H2O = L-cysteinylglycine + L-glutamate</text>
        <dbReference type="Rhea" id="RHEA:28807"/>
        <dbReference type="ChEBI" id="CHEBI:15377"/>
        <dbReference type="ChEBI" id="CHEBI:29985"/>
        <dbReference type="ChEBI" id="CHEBI:57925"/>
        <dbReference type="ChEBI" id="CHEBI:61694"/>
        <dbReference type="EC" id="3.4.19.13"/>
    </reaction>
</comment>
<dbReference type="InterPro" id="IPR000101">
    <property type="entry name" value="GGT_peptidase"/>
</dbReference>
<evidence type="ECO:0000256" key="4">
    <source>
        <dbReference type="ARBA" id="ARBA00009381"/>
    </source>
</evidence>
<dbReference type="InterPro" id="IPR043137">
    <property type="entry name" value="GGT_ssub_C"/>
</dbReference>
<evidence type="ECO:0000256" key="7">
    <source>
        <dbReference type="ARBA" id="ARBA00047417"/>
    </source>
</evidence>
<feature type="compositionally biased region" description="Acidic residues" evidence="11">
    <location>
        <begin position="444"/>
        <end position="460"/>
    </location>
</feature>